<dbReference type="RefSeq" id="XP_014251702.1">
    <property type="nucleotide sequence ID" value="XM_014396216.2"/>
</dbReference>
<dbReference type="GO" id="GO:0016939">
    <property type="term" value="C:kinesin II complex"/>
    <property type="evidence" value="ECO:0007669"/>
    <property type="project" value="TreeGrafter"/>
</dbReference>
<dbReference type="PANTHER" id="PTHR15605">
    <property type="entry name" value="KINESIN-ASSOCIATED PROTEINS"/>
    <property type="match status" value="1"/>
</dbReference>
<dbReference type="PANTHER" id="PTHR15605:SF2">
    <property type="entry name" value="KINESIN-ASSOCIATED PROTEIN 3"/>
    <property type="match status" value="1"/>
</dbReference>
<dbReference type="OMA" id="MYELNIV"/>
<proteinExistence type="predicted"/>
<dbReference type="InterPro" id="IPR000225">
    <property type="entry name" value="Armadillo"/>
</dbReference>
<evidence type="ECO:0008006" key="4">
    <source>
        <dbReference type="Google" id="ProtNLM"/>
    </source>
</evidence>
<dbReference type="KEGG" id="clec:106667925"/>
<dbReference type="InterPro" id="IPR011989">
    <property type="entry name" value="ARM-like"/>
</dbReference>
<feature type="region of interest" description="Disordered" evidence="1">
    <location>
        <begin position="308"/>
        <end position="327"/>
    </location>
</feature>
<feature type="compositionally biased region" description="Polar residues" evidence="1">
    <location>
        <begin position="312"/>
        <end position="321"/>
    </location>
</feature>
<evidence type="ECO:0000313" key="2">
    <source>
        <dbReference type="EnsemblMetazoa" id="XP_014251702.1"/>
    </source>
</evidence>
<dbReference type="SMART" id="SM00185">
    <property type="entry name" value="ARM"/>
    <property type="match status" value="4"/>
</dbReference>
<sequence length="894" mass="101083">MMTPTGIVQPEDAKYIKRRVKSGAIDVHPSEPALIVNYEVEAIILGESENPVLSDKKECQKIIRLKCLNKSSDCARLAREVVAKCSLIHPSKVGDVEHLIYFLQSRKENAFTGNFSDGMNSSASTNGYESPSGGVPNTSGERATYANLEQYVALLYEDLADKIKGSAYIMQLSLETDNLEELSRSDPVLSALARVLREDYKKSIDLSINILSIFHSFSCFTQFHSLILQYKIGSLSISIIEYELPLYAQWKSEIQFQRGRDTAPVSRLPVPKSARPGGQTPSGDRRRSSTPSAVGCQSADRKRLSLIPTPKTACSQRSPSTPDEESIQKKTLMIAKQDRLLKVNFMLLMNIAENLKVEDKIRKRNVVAMLVQCLDRNSVPLLITVAKFLTKLSIRVENKEEMANLNVIEKLPKLLQMNNYELEQATLQLLFNLSFDTNLRDKMIRVGFLQKLASLLNDERYTSVILKILYHLSMEDRVKAMFTFTNCLPKLMKMLISIDRNSEDFVNLVALSTNVALNQRCAETMCENGSLEHLKQRVLAYQDSLLMKVLRNLSLHESTKDAFLAFAEELLLVLPTCENEDYLLELTGTLGNLPLSELPNLSRIVSNNSFLLWIQQGLKPGPPYEKKVKLYIFSVGAWLNCVNSSGREDDFVLELVMLIGSIAADEACSDLLCNANIISALIELLNRKQEDDEIVLQIIYTFYQVSRHPRSRAYLMKKTEAIDYLIDLMNDKNVNIRKVCDSCIDIIKEEDPDYEERVKMEKFQAHNAHWLAMVENKVLETSLSSLSDYREAMPHYDLNQSLMLNTGSHVSLANVDDIEIISNNPHSDEGSRPLSRYDSEGEDFSESFLIAKKKPFNNDDAVRNALRNLVIADDTSDTHQFYHIETPNTQVSMS</sequence>
<accession>A0A8I6TIC9</accession>
<dbReference type="InterPro" id="IPR008658">
    <property type="entry name" value="KAP3"/>
</dbReference>
<dbReference type="InterPro" id="IPR016024">
    <property type="entry name" value="ARM-type_fold"/>
</dbReference>
<keyword evidence="3" id="KW-1185">Reference proteome</keyword>
<dbReference type="GO" id="GO:0044782">
    <property type="term" value="P:cilium organization"/>
    <property type="evidence" value="ECO:0007669"/>
    <property type="project" value="TreeGrafter"/>
</dbReference>
<reference evidence="2" key="1">
    <citation type="submission" date="2022-01" db="UniProtKB">
        <authorList>
            <consortium name="EnsemblMetazoa"/>
        </authorList>
    </citation>
    <scope>IDENTIFICATION</scope>
</reference>
<dbReference type="GO" id="GO:0019894">
    <property type="term" value="F:kinesin binding"/>
    <property type="evidence" value="ECO:0007669"/>
    <property type="project" value="InterPro"/>
</dbReference>
<evidence type="ECO:0000256" key="1">
    <source>
        <dbReference type="SAM" id="MobiDB-lite"/>
    </source>
</evidence>
<dbReference type="GO" id="GO:0005930">
    <property type="term" value="C:axoneme"/>
    <property type="evidence" value="ECO:0007669"/>
    <property type="project" value="TreeGrafter"/>
</dbReference>
<dbReference type="AlphaFoldDB" id="A0A8I6TIC9"/>
<dbReference type="OrthoDB" id="10265679at2759"/>
<dbReference type="GeneID" id="106667925"/>
<dbReference type="EnsemblMetazoa" id="XM_014396216.2">
    <property type="protein sequence ID" value="XP_014251702.1"/>
    <property type="gene ID" value="LOC106667925"/>
</dbReference>
<dbReference type="Proteomes" id="UP000494040">
    <property type="component" value="Unassembled WGS sequence"/>
</dbReference>
<dbReference type="GO" id="GO:0007018">
    <property type="term" value="P:microtubule-based movement"/>
    <property type="evidence" value="ECO:0007669"/>
    <property type="project" value="TreeGrafter"/>
</dbReference>
<dbReference type="Gene3D" id="1.25.10.10">
    <property type="entry name" value="Leucine-rich Repeat Variant"/>
    <property type="match status" value="1"/>
</dbReference>
<dbReference type="GO" id="GO:0035869">
    <property type="term" value="C:ciliary transition zone"/>
    <property type="evidence" value="ECO:0007669"/>
    <property type="project" value="TreeGrafter"/>
</dbReference>
<dbReference type="Pfam" id="PF05804">
    <property type="entry name" value="KAP"/>
    <property type="match status" value="2"/>
</dbReference>
<feature type="region of interest" description="Disordered" evidence="1">
    <location>
        <begin position="263"/>
        <end position="300"/>
    </location>
</feature>
<name>A0A8I6TIC9_CIMLE</name>
<dbReference type="CTD" id="32071"/>
<protein>
    <recommendedName>
        <fullName evidence="4">Kinesin-associated protein 3</fullName>
    </recommendedName>
</protein>
<evidence type="ECO:0000313" key="3">
    <source>
        <dbReference type="Proteomes" id="UP000494040"/>
    </source>
</evidence>
<organism evidence="2 3">
    <name type="scientific">Cimex lectularius</name>
    <name type="common">Bed bug</name>
    <name type="synonym">Acanthia lectularia</name>
    <dbReference type="NCBI Taxonomy" id="79782"/>
    <lineage>
        <taxon>Eukaryota</taxon>
        <taxon>Metazoa</taxon>
        <taxon>Ecdysozoa</taxon>
        <taxon>Arthropoda</taxon>
        <taxon>Hexapoda</taxon>
        <taxon>Insecta</taxon>
        <taxon>Pterygota</taxon>
        <taxon>Neoptera</taxon>
        <taxon>Paraneoptera</taxon>
        <taxon>Hemiptera</taxon>
        <taxon>Heteroptera</taxon>
        <taxon>Panheteroptera</taxon>
        <taxon>Cimicomorpha</taxon>
        <taxon>Cimicidae</taxon>
        <taxon>Cimex</taxon>
    </lineage>
</organism>
<dbReference type="SMART" id="SM01297">
    <property type="entry name" value="KAP"/>
    <property type="match status" value="1"/>
</dbReference>
<dbReference type="SUPFAM" id="SSF48371">
    <property type="entry name" value="ARM repeat"/>
    <property type="match status" value="1"/>
</dbReference>